<organism>
    <name type="scientific">Serpula lacrymans var. lacrymans (strain S7.9)</name>
    <name type="common">Dry rot fungus</name>
    <dbReference type="NCBI Taxonomy" id="578457"/>
    <lineage>
        <taxon>Eukaryota</taxon>
        <taxon>Fungi</taxon>
        <taxon>Dikarya</taxon>
        <taxon>Basidiomycota</taxon>
        <taxon>Agaricomycotina</taxon>
        <taxon>Agaricomycetes</taxon>
        <taxon>Agaricomycetidae</taxon>
        <taxon>Boletales</taxon>
        <taxon>Coniophorineae</taxon>
        <taxon>Serpulaceae</taxon>
        <taxon>Serpula</taxon>
    </lineage>
</organism>
<sequence length="66" mass="7286">MDSQLDLSDIDVFNILQSANYMSVCMATLLVGLCLFVLDGIRRRHTIISLDSTTKLPISATREGVN</sequence>
<dbReference type="GeneID" id="18812120"/>
<gene>
    <name evidence="2" type="ORF">SERLADRAFT_401757</name>
</gene>
<dbReference type="EMBL" id="GL945443">
    <property type="protein sequence ID" value="EGO19450.1"/>
    <property type="molecule type" value="Genomic_DNA"/>
</dbReference>
<dbReference type="Proteomes" id="UP000008064">
    <property type="component" value="Unassembled WGS sequence"/>
</dbReference>
<keyword evidence="1" id="KW-0812">Transmembrane</keyword>
<evidence type="ECO:0000313" key="2">
    <source>
        <dbReference type="EMBL" id="EGO19450.1"/>
    </source>
</evidence>
<proteinExistence type="predicted"/>
<dbReference type="KEGG" id="sla:SERLADRAFT_401757"/>
<keyword evidence="1" id="KW-0472">Membrane</keyword>
<feature type="transmembrane region" description="Helical" evidence="1">
    <location>
        <begin position="20"/>
        <end position="38"/>
    </location>
</feature>
<accession>F8PB10</accession>
<dbReference type="AlphaFoldDB" id="F8PB10"/>
<dbReference type="RefSeq" id="XP_007323583.1">
    <property type="nucleotide sequence ID" value="XM_007323521.1"/>
</dbReference>
<name>F8PB10_SERL9</name>
<protein>
    <submittedName>
        <fullName evidence="2">Uncharacterized protein</fullName>
    </submittedName>
</protein>
<dbReference type="HOGENOM" id="CLU_2832768_0_0_1"/>
<evidence type="ECO:0000256" key="1">
    <source>
        <dbReference type="SAM" id="Phobius"/>
    </source>
</evidence>
<keyword evidence="1" id="KW-1133">Transmembrane helix</keyword>
<reference evidence="2" key="1">
    <citation type="submission" date="2011-04" db="EMBL/GenBank/DDBJ databases">
        <title>Evolution of plant cell wall degrading machinery underlies the functional diversity of forest fungi.</title>
        <authorList>
            <consortium name="US DOE Joint Genome Institute (JGI-PGF)"/>
            <person name="Eastwood D.C."/>
            <person name="Floudas D."/>
            <person name="Binder M."/>
            <person name="Majcherczyk A."/>
            <person name="Schneider P."/>
            <person name="Aerts A."/>
            <person name="Asiegbu F.O."/>
            <person name="Baker S.E."/>
            <person name="Barry K."/>
            <person name="Bendiksby M."/>
            <person name="Blumentritt M."/>
            <person name="Coutinho P.M."/>
            <person name="Cullen D."/>
            <person name="Cullen D."/>
            <person name="Gathman A."/>
            <person name="Goodell B."/>
            <person name="Henrissat B."/>
            <person name="Ihrmark K."/>
            <person name="Kauserud H."/>
            <person name="Kohler A."/>
            <person name="LaButti K."/>
            <person name="Lapidus A."/>
            <person name="Lavin J.L."/>
            <person name="Lee Y.-H."/>
            <person name="Lindquist E."/>
            <person name="Lilly W."/>
            <person name="Lucas S."/>
            <person name="Morin E."/>
            <person name="Murat C."/>
            <person name="Oguiza J.A."/>
            <person name="Park J."/>
            <person name="Pisabarro A.G."/>
            <person name="Riley R."/>
            <person name="Rosling A."/>
            <person name="Salamov A."/>
            <person name="Schmidt O."/>
            <person name="Schmutz J."/>
            <person name="Skrede I."/>
            <person name="Stenlid J."/>
            <person name="Wiebenga A."/>
            <person name="Xie X."/>
            <person name="Kues U."/>
            <person name="Hibbett D.S."/>
            <person name="Hoffmeister D."/>
            <person name="Hogberg N."/>
            <person name="Martin F."/>
            <person name="Grigoriev I.V."/>
            <person name="Watkinson S.C."/>
        </authorList>
    </citation>
    <scope>NUCLEOTIDE SEQUENCE</scope>
    <source>
        <strain evidence="2">S7.9</strain>
    </source>
</reference>